<keyword evidence="2" id="KW-1185">Reference proteome</keyword>
<sequence length="179" mass="19941">MAASSLSSVNTKIDKNILRDNISGHADNLLGFHQNASVDASTEQQLYKDSVSTDLNQRLNQCSEQESVRDLRLLVKQMDCILALLQRYPKMNISTPATDITAVPPPEEEYLSLLHAALDYYLTAIEVDGGSGFREDLSSLHPVPRSYENDLQSMVRDDLQRAINCSLGSQLQNCRDVEV</sequence>
<evidence type="ECO:0000313" key="1">
    <source>
        <dbReference type="EMBL" id="CCX31990.1"/>
    </source>
</evidence>
<organism evidence="1 2">
    <name type="scientific">Pyronema omphalodes (strain CBS 100304)</name>
    <name type="common">Pyronema confluens</name>
    <dbReference type="NCBI Taxonomy" id="1076935"/>
    <lineage>
        <taxon>Eukaryota</taxon>
        <taxon>Fungi</taxon>
        <taxon>Dikarya</taxon>
        <taxon>Ascomycota</taxon>
        <taxon>Pezizomycotina</taxon>
        <taxon>Pezizomycetes</taxon>
        <taxon>Pezizales</taxon>
        <taxon>Pyronemataceae</taxon>
        <taxon>Pyronema</taxon>
    </lineage>
</organism>
<protein>
    <submittedName>
        <fullName evidence="1">Uncharacterized protein</fullName>
    </submittedName>
</protein>
<accession>U4LRM9</accession>
<dbReference type="AlphaFoldDB" id="U4LRM9"/>
<proteinExistence type="predicted"/>
<gene>
    <name evidence="1" type="ORF">PCON_12067</name>
</gene>
<dbReference type="EMBL" id="HF935702">
    <property type="protein sequence ID" value="CCX31990.1"/>
    <property type="molecule type" value="Genomic_DNA"/>
</dbReference>
<evidence type="ECO:0000313" key="2">
    <source>
        <dbReference type="Proteomes" id="UP000018144"/>
    </source>
</evidence>
<name>U4LRM9_PYROM</name>
<reference evidence="1 2" key="1">
    <citation type="journal article" date="2013" name="PLoS Genet.">
        <title>The genome and development-dependent transcriptomes of Pyronema confluens: a window into fungal evolution.</title>
        <authorList>
            <person name="Traeger S."/>
            <person name="Altegoer F."/>
            <person name="Freitag M."/>
            <person name="Gabaldon T."/>
            <person name="Kempken F."/>
            <person name="Kumar A."/>
            <person name="Marcet-Houben M."/>
            <person name="Poggeler S."/>
            <person name="Stajich J.E."/>
            <person name="Nowrousian M."/>
        </authorList>
    </citation>
    <scope>NUCLEOTIDE SEQUENCE [LARGE SCALE GENOMIC DNA]</scope>
    <source>
        <strain evidence="2">CBS 100304</strain>
        <tissue evidence="1">Vegetative mycelium</tissue>
    </source>
</reference>
<dbReference type="Proteomes" id="UP000018144">
    <property type="component" value="Unassembled WGS sequence"/>
</dbReference>